<keyword evidence="3" id="KW-1185">Reference proteome</keyword>
<dbReference type="EMBL" id="JAAIJQ010000136">
    <property type="protein sequence ID" value="NEV65018.1"/>
    <property type="molecule type" value="Genomic_DNA"/>
</dbReference>
<dbReference type="RefSeq" id="WP_164456334.1">
    <property type="nucleotide sequence ID" value="NZ_JAAIJQ010000136.1"/>
</dbReference>
<dbReference type="Proteomes" id="UP000483379">
    <property type="component" value="Unassembled WGS sequence"/>
</dbReference>
<evidence type="ECO:0000259" key="1">
    <source>
        <dbReference type="Pfam" id="PF05406"/>
    </source>
</evidence>
<name>A0A6M0K5G4_9GAMM</name>
<evidence type="ECO:0000313" key="3">
    <source>
        <dbReference type="Proteomes" id="UP000483379"/>
    </source>
</evidence>
<proteinExistence type="predicted"/>
<dbReference type="AlphaFoldDB" id="A0A6M0K5G4"/>
<organism evidence="2 3">
    <name type="scientific">Thiorhodococcus minor</name>
    <dbReference type="NCBI Taxonomy" id="57489"/>
    <lineage>
        <taxon>Bacteria</taxon>
        <taxon>Pseudomonadati</taxon>
        <taxon>Pseudomonadota</taxon>
        <taxon>Gammaproteobacteria</taxon>
        <taxon>Chromatiales</taxon>
        <taxon>Chromatiaceae</taxon>
        <taxon>Thiorhodococcus</taxon>
    </lineage>
</organism>
<protein>
    <submittedName>
        <fullName evidence="2">WGR domain-containing protein</fullName>
    </submittedName>
</protein>
<feature type="domain" description="WGR" evidence="1">
    <location>
        <begin position="8"/>
        <end position="71"/>
    </location>
</feature>
<dbReference type="SUPFAM" id="SSF142921">
    <property type="entry name" value="WGR domain-like"/>
    <property type="match status" value="1"/>
</dbReference>
<reference evidence="2 3" key="1">
    <citation type="submission" date="2020-02" db="EMBL/GenBank/DDBJ databases">
        <title>Genome sequences of Thiorhodococcus mannitoliphagus and Thiorhodococcus minor, purple sulfur photosynthetic bacteria in the gammaproteobacterial family, Chromatiaceae.</title>
        <authorList>
            <person name="Aviles F.A."/>
            <person name="Meyer T.E."/>
            <person name="Kyndt J.A."/>
        </authorList>
    </citation>
    <scope>NUCLEOTIDE SEQUENCE [LARGE SCALE GENOMIC DNA]</scope>
    <source>
        <strain evidence="2 3">DSM 11518</strain>
    </source>
</reference>
<gene>
    <name evidence="2" type="ORF">G3446_24685</name>
</gene>
<sequence length="83" mass="9338">MQRWINPEKGRYYLVDLVQDLLGDWTLVLCWGALGSGRGQMRVTVVPSKSAGLDQMEIIAKRRRQRGYELASQCPSLQDAEAG</sequence>
<comment type="caution">
    <text evidence="2">The sequence shown here is derived from an EMBL/GenBank/DDBJ whole genome shotgun (WGS) entry which is preliminary data.</text>
</comment>
<evidence type="ECO:0000313" key="2">
    <source>
        <dbReference type="EMBL" id="NEV65018.1"/>
    </source>
</evidence>
<accession>A0A6M0K5G4</accession>
<dbReference type="CDD" id="cd07996">
    <property type="entry name" value="WGR_MMR_like"/>
    <property type="match status" value="1"/>
</dbReference>
<dbReference type="InterPro" id="IPR036930">
    <property type="entry name" value="WGR_dom_sf"/>
</dbReference>
<dbReference type="InterPro" id="IPR049809">
    <property type="entry name" value="YehF/YfeS-like_WGR"/>
</dbReference>
<dbReference type="Pfam" id="PF05406">
    <property type="entry name" value="WGR"/>
    <property type="match status" value="1"/>
</dbReference>
<dbReference type="InterPro" id="IPR008893">
    <property type="entry name" value="WGR_domain"/>
</dbReference>